<evidence type="ECO:0008006" key="3">
    <source>
        <dbReference type="Google" id="ProtNLM"/>
    </source>
</evidence>
<protein>
    <recommendedName>
        <fullName evidence="3">Apea-like HEPN domain-containing protein</fullName>
    </recommendedName>
</protein>
<dbReference type="OrthoDB" id="2990879at2"/>
<evidence type="ECO:0000313" key="1">
    <source>
        <dbReference type="EMBL" id="QFJ55294.1"/>
    </source>
</evidence>
<organism evidence="1 2">
    <name type="scientific">Pseudobutyrivibrio xylanivorans</name>
    <dbReference type="NCBI Taxonomy" id="185007"/>
    <lineage>
        <taxon>Bacteria</taxon>
        <taxon>Bacillati</taxon>
        <taxon>Bacillota</taxon>
        <taxon>Clostridia</taxon>
        <taxon>Lachnospirales</taxon>
        <taxon>Lachnospiraceae</taxon>
        <taxon>Pseudobutyrivibrio</taxon>
    </lineage>
</organism>
<name>A0A5P6VVA2_PSEXY</name>
<accession>A0A5P6VVA2</accession>
<reference evidence="2" key="1">
    <citation type="submission" date="2019-08" db="EMBL/GenBank/DDBJ databases">
        <title>Complete Genome Sequence of the Polysaccharide-Degrading Rumen Bacterium Pseudobutyrivibrio xylanivorans MA3014.</title>
        <authorList>
            <person name="Palevich N."/>
            <person name="Maclean P.H."/>
            <person name="Kelly W.J."/>
            <person name="Leahy S.C."/>
            <person name="Rakonjac J."/>
            <person name="Attwood G.T."/>
        </authorList>
    </citation>
    <scope>NUCLEOTIDE SEQUENCE [LARGE SCALE GENOMIC DNA]</scope>
    <source>
        <strain evidence="2">MA3014</strain>
    </source>
</reference>
<dbReference type="KEGG" id="pxv:FXF36_10670"/>
<dbReference type="Proteomes" id="UP000327030">
    <property type="component" value="Chromosome 1"/>
</dbReference>
<sequence length="332" mass="38761">MYYLDANTKNLVIGAVRFGEEINTSDNFMKDYSKVIGDKTLVWVNVKEESLFKAFEKGKQLLNSACDFITLALKNDVFIDWYGTSEKEKTVWDIKSHTPNIFVDTLFYVENCSSGDAITFRDNNMLTPNAVQLDDHTGYLFDEDWIELFFRKIHDSDEKILRLQHAIKWIVRAWRAKDKYDRLIYCSTALEFIINGEKGYNIFNEYALKEKRKEFTKKEKNSLIDDLVNKIGFEIIEGISPEGIKDLNDSISKMVKAKLSEYSFNSKLDMLIRRLDIPISEEEKQLLINARDARNKLIHGREMCYISTLDVKRLCGITSRVLIYKIIEKTKE</sequence>
<dbReference type="AlphaFoldDB" id="A0A5P6VVA2"/>
<gene>
    <name evidence="1" type="ORF">FXF36_10670</name>
</gene>
<dbReference type="RefSeq" id="WP_151623927.1">
    <property type="nucleotide sequence ID" value="NZ_CP043028.1"/>
</dbReference>
<proteinExistence type="predicted"/>
<dbReference type="EMBL" id="CP043028">
    <property type="protein sequence ID" value="QFJ55294.1"/>
    <property type="molecule type" value="Genomic_DNA"/>
</dbReference>
<evidence type="ECO:0000313" key="2">
    <source>
        <dbReference type="Proteomes" id="UP000327030"/>
    </source>
</evidence>